<accession>A0A5N4D3R3</accession>
<feature type="region of interest" description="Disordered" evidence="1">
    <location>
        <begin position="771"/>
        <end position="799"/>
    </location>
</feature>
<dbReference type="Proteomes" id="UP000299084">
    <property type="component" value="Unassembled WGS sequence"/>
</dbReference>
<feature type="region of interest" description="Disordered" evidence="1">
    <location>
        <begin position="848"/>
        <end position="880"/>
    </location>
</feature>
<sequence>MHQMQPLLEAGLERRMFTGCCPRIGDASPITDAPTVYEVTVTSVSSSRRGLELGGHDVRIGKTTGLSEASGLSVRGTVASTLDWKRQAKGTFGHPGRPGQQVGFEAACPGAAGQARGLRAEARTLDPGILCGSCGVLCTPSVFQEHSQPPAPAPPRCPPSCSAGLSAARWLEAEPVQAELGSSCLAFSLLLNVVSRGEPGHSPQPRICVSSLFWPSSQKLCFIRADETERERERERAVSKCQRRQENSACPGGLHPSHLARLPSVLFPSVTDRNPVPCLYVVSWVQRSSPTSPSLTQSLVLIGSSQGDVTPTHYMAFSSWPLSSQHLDSDQAWVSRGCSHPASLFIGPSALRASRKVGWFHFRSLLRLEGRPQYISVVSADRGLAHRPCVEGSHQVSSAPWSSLNGHFQPKSPPRSPHPGCGLLLAGIPVGVWLAKQGEDKGEGVLACWCHGRTRAGKPSFVSYRFQGLNSRKVASLGQTCPQVRQSLGQVGEKPATCVCRKPVTHPPTLREGAQPPSEEALLSLNHHEGAAPRRTPRAHQSWDSLASWLLPLCPPASHLPSSSHGHLVSLQRWPLDAAKCTGAQDIVGTCSLSPHCQLPLRTERCRSAGRRTLQARAMVSGPLRRALGHLVPQLQVGLIPRSLTTISRSRRGRVSRTVTEYTWPWRRLAGEPSKHSSLPSAPCASKSAFPFPGRLIVTQLGFQQIRTNWNAGPNPKDDGKSGLDTRGGSGGAWKQSQTFEETEVWPRDRCLSRGDERAWLSCFRGFKLEAGEQGPGQQIPGCRREESNRGERPRPEQAREKFCFVSEVGLRSLPIPAKGLPDGCESQEASEGGAEKELFTMGWGWGVHPPGPAGAPSEVAGPTRENQGPQFPLPCLSDGPPCRHKVEAIRIRESPDSEDFSPAREALAFGHRNVTAVR</sequence>
<dbReference type="EMBL" id="JWIN03000016">
    <property type="protein sequence ID" value="KAB1265737.1"/>
    <property type="molecule type" value="Genomic_DNA"/>
</dbReference>
<protein>
    <submittedName>
        <fullName evidence="2">Uncharacterized protein</fullName>
    </submittedName>
</protein>
<name>A0A5N4D3R3_CAMDR</name>
<evidence type="ECO:0000256" key="1">
    <source>
        <dbReference type="SAM" id="MobiDB-lite"/>
    </source>
</evidence>
<evidence type="ECO:0000313" key="2">
    <source>
        <dbReference type="EMBL" id="KAB1265737.1"/>
    </source>
</evidence>
<feature type="region of interest" description="Disordered" evidence="1">
    <location>
        <begin position="708"/>
        <end position="741"/>
    </location>
</feature>
<gene>
    <name evidence="2" type="ORF">Cadr_000019655</name>
</gene>
<evidence type="ECO:0000313" key="3">
    <source>
        <dbReference type="Proteomes" id="UP000299084"/>
    </source>
</evidence>
<dbReference type="AlphaFoldDB" id="A0A5N4D3R3"/>
<organism evidence="2 3">
    <name type="scientific">Camelus dromedarius</name>
    <name type="common">Dromedary</name>
    <name type="synonym">Arabian camel</name>
    <dbReference type="NCBI Taxonomy" id="9838"/>
    <lineage>
        <taxon>Eukaryota</taxon>
        <taxon>Metazoa</taxon>
        <taxon>Chordata</taxon>
        <taxon>Craniata</taxon>
        <taxon>Vertebrata</taxon>
        <taxon>Euteleostomi</taxon>
        <taxon>Mammalia</taxon>
        <taxon>Eutheria</taxon>
        <taxon>Laurasiatheria</taxon>
        <taxon>Artiodactyla</taxon>
        <taxon>Tylopoda</taxon>
        <taxon>Camelidae</taxon>
        <taxon>Camelus</taxon>
    </lineage>
</organism>
<proteinExistence type="predicted"/>
<comment type="caution">
    <text evidence="2">The sequence shown here is derived from an EMBL/GenBank/DDBJ whole genome shotgun (WGS) entry which is preliminary data.</text>
</comment>
<feature type="compositionally biased region" description="Basic and acidic residues" evidence="1">
    <location>
        <begin position="783"/>
        <end position="799"/>
    </location>
</feature>
<reference evidence="2 3" key="1">
    <citation type="journal article" date="2019" name="Mol. Ecol. Resour.">
        <title>Improving Illumina assemblies with Hi-C and long reads: an example with the North African dromedary.</title>
        <authorList>
            <person name="Elbers J.P."/>
            <person name="Rogers M.F."/>
            <person name="Perelman P.L."/>
            <person name="Proskuryakova A.A."/>
            <person name="Serdyukova N.A."/>
            <person name="Johnson W.E."/>
            <person name="Horin P."/>
            <person name="Corander J."/>
            <person name="Murphy D."/>
            <person name="Burger P.A."/>
        </authorList>
    </citation>
    <scope>NUCLEOTIDE SEQUENCE [LARGE SCALE GENOMIC DNA]</scope>
    <source>
        <strain evidence="2">Drom800</strain>
        <tissue evidence="2">Blood</tissue>
    </source>
</reference>
<keyword evidence="3" id="KW-1185">Reference proteome</keyword>